<sequence length="151" mass="16086">MLKSHQASKWIVVTIVALMAGFAPIFHSMCIQASSTSASSHIMADGNIMGIESEADTTMVSDSTAHALAVSHDQAPVNAPGKPLGAGDPLTLVTLFIVPACLLVVGFLLLFRKSTELKFSETFFTALLARPPTWRYFPNAVNPLALGISRT</sequence>
<feature type="transmembrane region" description="Helical" evidence="1">
    <location>
        <begin position="90"/>
        <end position="111"/>
    </location>
</feature>
<evidence type="ECO:0000313" key="3">
    <source>
        <dbReference type="Proteomes" id="UP000243784"/>
    </source>
</evidence>
<protein>
    <submittedName>
        <fullName evidence="2">Uncharacterized protein</fullName>
    </submittedName>
</protein>
<gene>
    <name evidence="2" type="ORF">A4Z71_02230</name>
</gene>
<evidence type="ECO:0000256" key="1">
    <source>
        <dbReference type="SAM" id="Phobius"/>
    </source>
</evidence>
<keyword evidence="3" id="KW-1185">Reference proteome</keyword>
<keyword evidence="1" id="KW-0812">Transmembrane</keyword>
<reference evidence="2 3" key="1">
    <citation type="journal article" date="2016" name="Biochim. Biophys. Acta">
        <title>Photochemical characterization of actinorhodopsin and its functional existence in the natural host.</title>
        <authorList>
            <person name="Nakamura S."/>
            <person name="Kikukawa T."/>
            <person name="Tamogami J."/>
            <person name="Kamiya M."/>
            <person name="Aizawa T."/>
            <person name="Hahn M.W."/>
            <person name="Ihara K."/>
            <person name="Kamo N."/>
            <person name="Demura M."/>
        </authorList>
    </citation>
    <scope>NUCLEOTIDE SEQUENCE [LARGE SCALE GENOMIC DNA]</scope>
    <source>
        <strain evidence="2 3">MWH-Dar1</strain>
    </source>
</reference>
<dbReference type="AlphaFoldDB" id="A0A1D9DYD2"/>
<organism evidence="2 3">
    <name type="scientific">Candidatus Rhodoluna planktonica</name>
    <dbReference type="NCBI Taxonomy" id="535712"/>
    <lineage>
        <taxon>Bacteria</taxon>
        <taxon>Bacillati</taxon>
        <taxon>Actinomycetota</taxon>
        <taxon>Actinomycetes</taxon>
        <taxon>Micrococcales</taxon>
        <taxon>Microbacteriaceae</taxon>
        <taxon>Luna cluster</taxon>
        <taxon>Luna-1 subcluster</taxon>
        <taxon>Rhodoluna</taxon>
    </lineage>
</organism>
<dbReference type="Proteomes" id="UP000243784">
    <property type="component" value="Chromosome"/>
</dbReference>
<keyword evidence="1" id="KW-0472">Membrane</keyword>
<dbReference type="EMBL" id="CP015208">
    <property type="protein sequence ID" value="AOY55828.1"/>
    <property type="molecule type" value="Genomic_DNA"/>
</dbReference>
<name>A0A1D9DYD2_9MICO</name>
<dbReference type="RefSeq" id="WP_070954340.1">
    <property type="nucleotide sequence ID" value="NZ_CP015208.1"/>
</dbReference>
<dbReference type="KEGG" id="rpla:A4Z71_02230"/>
<evidence type="ECO:0000313" key="2">
    <source>
        <dbReference type="EMBL" id="AOY55828.1"/>
    </source>
</evidence>
<accession>A0A1D9DYD2</accession>
<keyword evidence="1" id="KW-1133">Transmembrane helix</keyword>
<proteinExistence type="predicted"/>
<dbReference type="OrthoDB" id="10020044at2"/>